<dbReference type="KEGG" id="amog:QRX60_02700"/>
<dbReference type="CDD" id="cd00093">
    <property type="entry name" value="HTH_XRE"/>
    <property type="match status" value="1"/>
</dbReference>
<accession>A0A9Y2NLZ6</accession>
<evidence type="ECO:0000259" key="1">
    <source>
        <dbReference type="PROSITE" id="PS50943"/>
    </source>
</evidence>
<evidence type="ECO:0000313" key="3">
    <source>
        <dbReference type="Proteomes" id="UP001239397"/>
    </source>
</evidence>
<gene>
    <name evidence="2" type="ORF">QRX60_02700</name>
</gene>
<name>A0A9Y2NLZ6_9PSEU</name>
<organism evidence="2 3">
    <name type="scientific">Amycolatopsis mongoliensis</name>
    <dbReference type="NCBI Taxonomy" id="715475"/>
    <lineage>
        <taxon>Bacteria</taxon>
        <taxon>Bacillati</taxon>
        <taxon>Actinomycetota</taxon>
        <taxon>Actinomycetes</taxon>
        <taxon>Pseudonocardiales</taxon>
        <taxon>Pseudonocardiaceae</taxon>
        <taxon>Amycolatopsis</taxon>
    </lineage>
</organism>
<dbReference type="InterPro" id="IPR010982">
    <property type="entry name" value="Lambda_DNA-bd_dom_sf"/>
</dbReference>
<keyword evidence="3" id="KW-1185">Reference proteome</keyword>
<dbReference type="AlphaFoldDB" id="A0A9Y2NLZ6"/>
<feature type="domain" description="HTH cro/C1-type" evidence="1">
    <location>
        <begin position="24"/>
        <end position="79"/>
    </location>
</feature>
<dbReference type="EMBL" id="CP127295">
    <property type="protein sequence ID" value="WIY02805.1"/>
    <property type="molecule type" value="Genomic_DNA"/>
</dbReference>
<dbReference type="RefSeq" id="WP_285999212.1">
    <property type="nucleotide sequence ID" value="NZ_CP127295.1"/>
</dbReference>
<dbReference type="PROSITE" id="PS50943">
    <property type="entry name" value="HTH_CROC1"/>
    <property type="match status" value="1"/>
</dbReference>
<dbReference type="Proteomes" id="UP001239397">
    <property type="component" value="Chromosome"/>
</dbReference>
<reference evidence="2 3" key="1">
    <citation type="submission" date="2023-06" db="EMBL/GenBank/DDBJ databases">
        <authorList>
            <person name="Oyuntsetseg B."/>
            <person name="Kim S.B."/>
        </authorList>
    </citation>
    <scope>NUCLEOTIDE SEQUENCE [LARGE SCALE GENOMIC DNA]</scope>
    <source>
        <strain evidence="2 3">4-36</strain>
    </source>
</reference>
<evidence type="ECO:0000313" key="2">
    <source>
        <dbReference type="EMBL" id="WIY02805.1"/>
    </source>
</evidence>
<dbReference type="GO" id="GO:0003677">
    <property type="term" value="F:DNA binding"/>
    <property type="evidence" value="ECO:0007669"/>
    <property type="project" value="InterPro"/>
</dbReference>
<dbReference type="InterPro" id="IPR001387">
    <property type="entry name" value="Cro/C1-type_HTH"/>
</dbReference>
<sequence>MAELEPVRFDDVDAGVFVPVGVLLRRVRDRRGWKQYDVADRSGFSPSFVGGVEAGSRPVRRVPTIMRLADVLDIPREQLFGWVVAEVEQEESGDERG</sequence>
<proteinExistence type="predicted"/>
<dbReference type="Gene3D" id="1.10.260.40">
    <property type="entry name" value="lambda repressor-like DNA-binding domains"/>
    <property type="match status" value="1"/>
</dbReference>
<dbReference type="Pfam" id="PF13560">
    <property type="entry name" value="HTH_31"/>
    <property type="match status" value="1"/>
</dbReference>
<dbReference type="SUPFAM" id="SSF47413">
    <property type="entry name" value="lambda repressor-like DNA-binding domains"/>
    <property type="match status" value="1"/>
</dbReference>
<protein>
    <submittedName>
        <fullName evidence="2">Helix-turn-helix transcriptional regulator</fullName>
    </submittedName>
</protein>
<dbReference type="SMART" id="SM00530">
    <property type="entry name" value="HTH_XRE"/>
    <property type="match status" value="1"/>
</dbReference>